<feature type="region of interest" description="Disordered" evidence="1">
    <location>
        <begin position="163"/>
        <end position="196"/>
    </location>
</feature>
<proteinExistence type="predicted"/>
<dbReference type="Pfam" id="PF12118">
    <property type="entry name" value="SprA-related"/>
    <property type="match status" value="1"/>
</dbReference>
<keyword evidence="3" id="KW-1185">Reference proteome</keyword>
<feature type="region of interest" description="Disordered" evidence="1">
    <location>
        <begin position="1"/>
        <end position="102"/>
    </location>
</feature>
<keyword evidence="2" id="KW-0482">Metalloprotease</keyword>
<dbReference type="Proteomes" id="UP001626549">
    <property type="component" value="Chromosome"/>
</dbReference>
<sequence length="196" mass="21192">MNIGASNFAPMTNVVRPTAISQDTRGIEGERSGSETRDRENQALGNNANTDRVSINGLSEQEQKQVRELADRDREVRAHEQAHASVGGRYASAPSYTYQRGPNGQQYAVAGEVSIDVSPVPNDPQATIEKARIVRRAALAPAQPSSQDRAVAAEATALEQQARAGLIAESKTRSKENSDPPDQESFAYYTPIDLQA</sequence>
<feature type="compositionally biased region" description="Polar residues" evidence="1">
    <location>
        <begin position="43"/>
        <end position="60"/>
    </location>
</feature>
<organism evidence="2 3">
    <name type="scientific">Congregibacter brevis</name>
    <dbReference type="NCBI Taxonomy" id="3081201"/>
    <lineage>
        <taxon>Bacteria</taxon>
        <taxon>Pseudomonadati</taxon>
        <taxon>Pseudomonadota</taxon>
        <taxon>Gammaproteobacteria</taxon>
        <taxon>Cellvibrionales</taxon>
        <taxon>Halieaceae</taxon>
        <taxon>Congregibacter</taxon>
    </lineage>
</organism>
<keyword evidence="2" id="KW-0378">Hydrolase</keyword>
<name>A0ABZ0IJW9_9GAMM</name>
<dbReference type="InterPro" id="IPR021973">
    <property type="entry name" value="SprA-related"/>
</dbReference>
<evidence type="ECO:0000313" key="2">
    <source>
        <dbReference type="EMBL" id="WOJ98595.1"/>
    </source>
</evidence>
<feature type="compositionally biased region" description="Basic and acidic residues" evidence="1">
    <location>
        <begin position="61"/>
        <end position="82"/>
    </location>
</feature>
<dbReference type="GO" id="GO:0008237">
    <property type="term" value="F:metallopeptidase activity"/>
    <property type="evidence" value="ECO:0007669"/>
    <property type="project" value="UniProtKB-KW"/>
</dbReference>
<dbReference type="EMBL" id="CP136865">
    <property type="protein sequence ID" value="WOJ98595.1"/>
    <property type="molecule type" value="Genomic_DNA"/>
</dbReference>
<keyword evidence="2" id="KW-0645">Protease</keyword>
<accession>A0ABZ0IJW9</accession>
<dbReference type="RefSeq" id="WP_407329952.1">
    <property type="nucleotide sequence ID" value="NZ_CP136865.1"/>
</dbReference>
<evidence type="ECO:0000256" key="1">
    <source>
        <dbReference type="SAM" id="MobiDB-lite"/>
    </source>
</evidence>
<protein>
    <submittedName>
        <fullName evidence="2">Metalloprotease CJM1_0395 family protein</fullName>
    </submittedName>
</protein>
<reference evidence="2 3" key="1">
    <citation type="submission" date="2023-10" db="EMBL/GenBank/DDBJ databases">
        <title>Two novel species belonging to the OM43/NOR5 clade.</title>
        <authorList>
            <person name="Park M."/>
        </authorList>
    </citation>
    <scope>NUCLEOTIDE SEQUENCE [LARGE SCALE GENOMIC DNA]</scope>
    <source>
        <strain evidence="2 3">IMCC45268</strain>
    </source>
</reference>
<evidence type="ECO:0000313" key="3">
    <source>
        <dbReference type="Proteomes" id="UP001626549"/>
    </source>
</evidence>
<feature type="compositionally biased region" description="Basic and acidic residues" evidence="1">
    <location>
        <begin position="25"/>
        <end position="41"/>
    </location>
</feature>
<gene>
    <name evidence="2" type="ORF">R0137_08490</name>
</gene>